<evidence type="ECO:0000256" key="1">
    <source>
        <dbReference type="SAM" id="Phobius"/>
    </source>
</evidence>
<name>A0A0M9VGZ2_9FLAO</name>
<keyword evidence="1" id="KW-0812">Transmembrane</keyword>
<keyword evidence="3" id="KW-1185">Reference proteome</keyword>
<organism evidence="2 3">
    <name type="scientific">Flavobacterium akiainvivens</name>
    <dbReference type="NCBI Taxonomy" id="1202724"/>
    <lineage>
        <taxon>Bacteria</taxon>
        <taxon>Pseudomonadati</taxon>
        <taxon>Bacteroidota</taxon>
        <taxon>Flavobacteriia</taxon>
        <taxon>Flavobacteriales</taxon>
        <taxon>Flavobacteriaceae</taxon>
        <taxon>Flavobacterium</taxon>
    </lineage>
</organism>
<dbReference type="Proteomes" id="UP000037755">
    <property type="component" value="Unassembled WGS sequence"/>
</dbReference>
<sequence>MVQEIDIEKSKEKRKVVYSRFSFWKNFDVLSFLFALFFIFIWSSEIYKGIKYHHVESLSILMLLLSLLLSGFIIYSTIFMLGLSRISGISNVQNRHLVKQTARHLGWEVKHDSAAYTVFYRHNTFGSWDYGKEITVIYDAHIMLVNVISYGRYGTKSPFHYFGNKWFLNRFLKQLKAVGSGQPA</sequence>
<dbReference type="AlphaFoldDB" id="A0A0M9VGZ2"/>
<keyword evidence="1" id="KW-0472">Membrane</keyword>
<dbReference type="PATRIC" id="fig|1202724.3.peg.141"/>
<protein>
    <submittedName>
        <fullName evidence="2">Uncharacterized protein</fullName>
    </submittedName>
</protein>
<comment type="caution">
    <text evidence="2">The sequence shown here is derived from an EMBL/GenBank/DDBJ whole genome shotgun (WGS) entry which is preliminary data.</text>
</comment>
<dbReference type="RefSeq" id="WP_054405764.1">
    <property type="nucleotide sequence ID" value="NZ_FOYA01000013.1"/>
</dbReference>
<feature type="transmembrane region" description="Helical" evidence="1">
    <location>
        <begin position="21"/>
        <end position="42"/>
    </location>
</feature>
<reference evidence="2 3" key="1">
    <citation type="submission" date="2015-08" db="EMBL/GenBank/DDBJ databases">
        <title>Whole genome sequence of Flavobacterium akiainvivens IK-1T, from decaying Wikstroemia oahuensis, an endemic Hawaiian shrub.</title>
        <authorList>
            <person name="Wan X."/>
            <person name="Hou S."/>
            <person name="Saito J."/>
            <person name="Donachie S."/>
        </authorList>
    </citation>
    <scope>NUCLEOTIDE SEQUENCE [LARGE SCALE GENOMIC DNA]</scope>
    <source>
        <strain evidence="2 3">IK-1</strain>
    </source>
</reference>
<dbReference type="EMBL" id="LIYD01000005">
    <property type="protein sequence ID" value="KOS04732.1"/>
    <property type="molecule type" value="Genomic_DNA"/>
</dbReference>
<accession>A0A0M9VGZ2</accession>
<proteinExistence type="predicted"/>
<gene>
    <name evidence="2" type="ORF">AM493_00725</name>
</gene>
<keyword evidence="1" id="KW-1133">Transmembrane helix</keyword>
<dbReference type="STRING" id="1202724.AM493_00725"/>
<evidence type="ECO:0000313" key="2">
    <source>
        <dbReference type="EMBL" id="KOS04732.1"/>
    </source>
</evidence>
<dbReference type="OrthoDB" id="771482at2"/>
<evidence type="ECO:0000313" key="3">
    <source>
        <dbReference type="Proteomes" id="UP000037755"/>
    </source>
</evidence>
<feature type="transmembrane region" description="Helical" evidence="1">
    <location>
        <begin position="62"/>
        <end position="83"/>
    </location>
</feature>